<dbReference type="HOGENOM" id="CLU_2145257_0_0_1"/>
<dbReference type="RefSeq" id="XP_011118091.1">
    <property type="nucleotide sequence ID" value="XM_011119789.1"/>
</dbReference>
<proteinExistence type="predicted"/>
<protein>
    <submittedName>
        <fullName evidence="1">Uncharacterized protein</fullName>
    </submittedName>
</protein>
<dbReference type="AlphaFoldDB" id="G1X0S9"/>
<dbReference type="Proteomes" id="UP000008784">
    <property type="component" value="Unassembled WGS sequence"/>
</dbReference>
<evidence type="ECO:0000313" key="2">
    <source>
        <dbReference type="Proteomes" id="UP000008784"/>
    </source>
</evidence>
<gene>
    <name evidence="1" type="ORF">AOL_s00006g480</name>
</gene>
<keyword evidence="2" id="KW-1185">Reference proteome</keyword>
<accession>G1X0S9</accession>
<name>G1X0S9_ARTOA</name>
<reference evidence="1 2" key="1">
    <citation type="journal article" date="2011" name="PLoS Pathog.">
        <title>Genomic and proteomic analyses of the fungus Arthrobotrys oligospora provide insights into nematode-trap formation.</title>
        <authorList>
            <person name="Yang J."/>
            <person name="Wang L."/>
            <person name="Ji X."/>
            <person name="Feng Y."/>
            <person name="Li X."/>
            <person name="Zou C."/>
            <person name="Xu J."/>
            <person name="Ren Y."/>
            <person name="Mi Q."/>
            <person name="Wu J."/>
            <person name="Liu S."/>
            <person name="Liu Y."/>
            <person name="Huang X."/>
            <person name="Wang H."/>
            <person name="Niu X."/>
            <person name="Li J."/>
            <person name="Liang L."/>
            <person name="Luo Y."/>
            <person name="Ji K."/>
            <person name="Zhou W."/>
            <person name="Yu Z."/>
            <person name="Li G."/>
            <person name="Liu Y."/>
            <person name="Li L."/>
            <person name="Qiao M."/>
            <person name="Feng L."/>
            <person name="Zhang K.-Q."/>
        </authorList>
    </citation>
    <scope>NUCLEOTIDE SEQUENCE [LARGE SCALE GENOMIC DNA]</scope>
    <source>
        <strain evidence="2">ATCC 24927 / CBS 115.81 / DSM 1491</strain>
    </source>
</reference>
<comment type="caution">
    <text evidence="1">The sequence shown here is derived from an EMBL/GenBank/DDBJ whole genome shotgun (WGS) entry which is preliminary data.</text>
</comment>
<evidence type="ECO:0000313" key="1">
    <source>
        <dbReference type="EMBL" id="EGX53219.1"/>
    </source>
</evidence>
<dbReference type="EMBL" id="ADOT01000013">
    <property type="protein sequence ID" value="EGX53219.1"/>
    <property type="molecule type" value="Genomic_DNA"/>
</dbReference>
<dbReference type="InParanoid" id="G1X0S9"/>
<dbReference type="GeneID" id="22889020"/>
<sequence length="112" mass="13565">MMLSLIASEVWDQTDDWTGVTSPMERRKRQNRLNQRAYREFPLKLILPMAWDRKLVWLHAYLVPWKVSEGIFDDVHQLKRIHPSQKLPRILSVMTWSLLEARHHFRILRPTH</sequence>
<organism evidence="1 2">
    <name type="scientific">Arthrobotrys oligospora (strain ATCC 24927 / CBS 115.81 / DSM 1491)</name>
    <name type="common">Nematode-trapping fungus</name>
    <name type="synonym">Didymozoophaga oligospora</name>
    <dbReference type="NCBI Taxonomy" id="756982"/>
    <lineage>
        <taxon>Eukaryota</taxon>
        <taxon>Fungi</taxon>
        <taxon>Dikarya</taxon>
        <taxon>Ascomycota</taxon>
        <taxon>Pezizomycotina</taxon>
        <taxon>Orbiliomycetes</taxon>
        <taxon>Orbiliales</taxon>
        <taxon>Orbiliaceae</taxon>
        <taxon>Orbilia</taxon>
        <taxon>Orbilia oligospora</taxon>
    </lineage>
</organism>
<dbReference type="OrthoDB" id="5387389at2759"/>